<keyword evidence="1" id="KW-0378">Hydrolase</keyword>
<feature type="non-terminal residue" evidence="1">
    <location>
        <position position="202"/>
    </location>
</feature>
<organism evidence="1 2">
    <name type="scientific">Athelia psychrophila</name>
    <dbReference type="NCBI Taxonomy" id="1759441"/>
    <lineage>
        <taxon>Eukaryota</taxon>
        <taxon>Fungi</taxon>
        <taxon>Dikarya</taxon>
        <taxon>Basidiomycota</taxon>
        <taxon>Agaricomycotina</taxon>
        <taxon>Agaricomycetes</taxon>
        <taxon>Agaricomycetidae</taxon>
        <taxon>Atheliales</taxon>
        <taxon>Atheliaceae</taxon>
        <taxon>Athelia</taxon>
    </lineage>
</organism>
<dbReference type="EMBL" id="KV417917">
    <property type="protein sequence ID" value="KZP04497.1"/>
    <property type="molecule type" value="Genomic_DNA"/>
</dbReference>
<dbReference type="InterPro" id="IPR017853">
    <property type="entry name" value="GH"/>
</dbReference>
<sequence length="202" mass="22025">LERSTRVSAITSAPRWVVYSDKYVSGLTGPPPVSEVTGFNVFALSFLLIEGAYDKAEEWTQLTADERSTVKAQYEAAGISLIVSLFGSTDAPTSTGADPVATAKTMAAWVIEYGLDGCDVREDFNAMDAQDGSAETWLIDFTNALRAELPVGQYIVTHAPVAPWYIKLFSPTYYASGAYLKVNTEVGASIDWYNIQFYNQGT</sequence>
<keyword evidence="2" id="KW-1185">Reference proteome</keyword>
<dbReference type="Proteomes" id="UP000076532">
    <property type="component" value="Unassembled WGS sequence"/>
</dbReference>
<dbReference type="STRING" id="436010.A0A167V074"/>
<evidence type="ECO:0000313" key="2">
    <source>
        <dbReference type="Proteomes" id="UP000076532"/>
    </source>
</evidence>
<proteinExistence type="predicted"/>
<dbReference type="SUPFAM" id="SSF51445">
    <property type="entry name" value="(Trans)glycosidases"/>
    <property type="match status" value="1"/>
</dbReference>
<evidence type="ECO:0000313" key="1">
    <source>
        <dbReference type="EMBL" id="KZP04497.1"/>
    </source>
</evidence>
<dbReference type="CDD" id="cd00598">
    <property type="entry name" value="GH18_chitinase-like"/>
    <property type="match status" value="1"/>
</dbReference>
<name>A0A167V074_9AGAM</name>
<dbReference type="Gene3D" id="3.20.20.80">
    <property type="entry name" value="Glycosidases"/>
    <property type="match status" value="1"/>
</dbReference>
<protein>
    <submittedName>
        <fullName evidence="1">Glycoside hydrolase family 18 protein</fullName>
    </submittedName>
</protein>
<dbReference type="GO" id="GO:0016787">
    <property type="term" value="F:hydrolase activity"/>
    <property type="evidence" value="ECO:0007669"/>
    <property type="project" value="UniProtKB-KW"/>
</dbReference>
<feature type="non-terminal residue" evidence="1">
    <location>
        <position position="1"/>
    </location>
</feature>
<accession>A0A167V074</accession>
<reference evidence="1 2" key="1">
    <citation type="journal article" date="2016" name="Mol. Biol. Evol.">
        <title>Comparative Genomics of Early-Diverging Mushroom-Forming Fungi Provides Insights into the Origins of Lignocellulose Decay Capabilities.</title>
        <authorList>
            <person name="Nagy L.G."/>
            <person name="Riley R."/>
            <person name="Tritt A."/>
            <person name="Adam C."/>
            <person name="Daum C."/>
            <person name="Floudas D."/>
            <person name="Sun H."/>
            <person name="Yadav J.S."/>
            <person name="Pangilinan J."/>
            <person name="Larsson K.H."/>
            <person name="Matsuura K."/>
            <person name="Barry K."/>
            <person name="Labutti K."/>
            <person name="Kuo R."/>
            <person name="Ohm R.A."/>
            <person name="Bhattacharya S.S."/>
            <person name="Shirouzu T."/>
            <person name="Yoshinaga Y."/>
            <person name="Martin F.M."/>
            <person name="Grigoriev I.V."/>
            <person name="Hibbett D.S."/>
        </authorList>
    </citation>
    <scope>NUCLEOTIDE SEQUENCE [LARGE SCALE GENOMIC DNA]</scope>
    <source>
        <strain evidence="1 2">CBS 109695</strain>
    </source>
</reference>
<gene>
    <name evidence="1" type="ORF">FIBSPDRAFT_689209</name>
</gene>
<dbReference type="OrthoDB" id="3012298at2759"/>
<dbReference type="AlphaFoldDB" id="A0A167V074"/>